<accession>A0AAW5VDX0</accession>
<gene>
    <name evidence="2" type="ORF">ND810_17585</name>
</gene>
<evidence type="ECO:0000313" key="3">
    <source>
        <dbReference type="Proteomes" id="UP001209694"/>
    </source>
</evidence>
<reference evidence="2" key="1">
    <citation type="submission" date="2022-06" db="EMBL/GenBank/DDBJ databases">
        <title>Leptospira isolates from biofilms formed at urban environments.</title>
        <authorList>
            <person name="Ribeiro P.S."/>
            <person name="Sousa T."/>
            <person name="Carvalho N."/>
            <person name="Aburjaile F."/>
            <person name="Neves F."/>
            <person name="Oliveira D."/>
            <person name="Blanco L."/>
            <person name="Lima J."/>
            <person name="Costa F."/>
            <person name="Brenig B."/>
            <person name="Soares S."/>
            <person name="Ramos R."/>
            <person name="Goes-Neto A."/>
            <person name="Matiuzzi M."/>
            <person name="Azevedo V."/>
            <person name="Ristow P."/>
        </authorList>
    </citation>
    <scope>NUCLEOTIDE SEQUENCE</scope>
    <source>
        <strain evidence="2">VSF7</strain>
    </source>
</reference>
<dbReference type="Proteomes" id="UP001209694">
    <property type="component" value="Unassembled WGS sequence"/>
</dbReference>
<evidence type="ECO:0000259" key="1">
    <source>
        <dbReference type="Pfam" id="PF11845"/>
    </source>
</evidence>
<comment type="caution">
    <text evidence="2">The sequence shown here is derived from an EMBL/GenBank/DDBJ whole genome shotgun (WGS) entry which is preliminary data.</text>
</comment>
<evidence type="ECO:0000313" key="2">
    <source>
        <dbReference type="EMBL" id="MCW7516984.1"/>
    </source>
</evidence>
<dbReference type="AlphaFoldDB" id="A0AAW5VDX0"/>
<dbReference type="Pfam" id="PF11845">
    <property type="entry name" value="Tll0287-like"/>
    <property type="match status" value="1"/>
</dbReference>
<proteinExistence type="predicted"/>
<protein>
    <submittedName>
        <fullName evidence="2">DUF3365 domain-containing protein</fullName>
    </submittedName>
</protein>
<dbReference type="InterPro" id="IPR021796">
    <property type="entry name" value="Tll0287-like_dom"/>
</dbReference>
<feature type="domain" description="Tll0287-like" evidence="1">
    <location>
        <begin position="29"/>
        <end position="182"/>
    </location>
</feature>
<dbReference type="RefSeq" id="WP_135651962.1">
    <property type="nucleotide sequence ID" value="NZ_JAMQPS010000010.1"/>
</dbReference>
<organism evidence="2 3">
    <name type="scientific">Leptospira levettii</name>
    <dbReference type="NCBI Taxonomy" id="2023178"/>
    <lineage>
        <taxon>Bacteria</taxon>
        <taxon>Pseudomonadati</taxon>
        <taxon>Spirochaetota</taxon>
        <taxon>Spirochaetia</taxon>
        <taxon>Leptospirales</taxon>
        <taxon>Leptospiraceae</taxon>
        <taxon>Leptospira</taxon>
    </lineage>
</organism>
<dbReference type="EMBL" id="JAMQQD010000008">
    <property type="protein sequence ID" value="MCW7516984.1"/>
    <property type="molecule type" value="Genomic_DNA"/>
</dbReference>
<sequence>MNQIELKVLVFLFFSIPFYYCQKETINYKSLAIQITNEAKSNLQKKLSTAMSDGGTTSAIPFCNQNALDFTSKMGQTNNVTLKRVTDKPRNGNNLLSLEEMLVFKEIQKQKSGEGVFPNRVISSDRNVTVYIPIPMMGQCVQCHGKPEEMSVETKSILKKLYPSDKAVGYQIGDLRGLFVVIFKK</sequence>
<name>A0AAW5VDX0_9LEPT</name>